<dbReference type="Proteomes" id="UP000075680">
    <property type="component" value="Unassembled WGS sequence"/>
</dbReference>
<evidence type="ECO:0000256" key="1">
    <source>
        <dbReference type="SAM" id="SignalP"/>
    </source>
</evidence>
<evidence type="ECO:0000313" key="2">
    <source>
        <dbReference type="EMBL" id="KXZ69855.1"/>
    </source>
</evidence>
<gene>
    <name evidence="2" type="ORF">AVENLUH5627_01493</name>
</gene>
<dbReference type="RefSeq" id="WP_061518645.1">
    <property type="nucleotide sequence ID" value="NZ_JRUE01000140.1"/>
</dbReference>
<dbReference type="EMBL" id="JRUE01000140">
    <property type="protein sequence ID" value="KXZ69855.1"/>
    <property type="molecule type" value="Genomic_DNA"/>
</dbReference>
<sequence length="97" mass="10788">MHKNLYKFILLSSLMAIASVTYSSGTIQINGNIVEDTCSTIHSDKDCQVINTIKQNIESKSVSLEDLRNSPQNNNVTEISIEKIPEHNSAVIIASYY</sequence>
<feature type="chain" id="PRO_5007562961" description="Type 1 fimbrial protein" evidence="1">
    <location>
        <begin position="19"/>
        <end position="97"/>
    </location>
</feature>
<organism evidence="2 3">
    <name type="scientific">Acinetobacter venetianus</name>
    <dbReference type="NCBI Taxonomy" id="52133"/>
    <lineage>
        <taxon>Bacteria</taxon>
        <taxon>Pseudomonadati</taxon>
        <taxon>Pseudomonadota</taxon>
        <taxon>Gammaproteobacteria</taxon>
        <taxon>Moraxellales</taxon>
        <taxon>Moraxellaceae</taxon>
        <taxon>Acinetobacter</taxon>
    </lineage>
</organism>
<proteinExistence type="predicted"/>
<comment type="caution">
    <text evidence="2">The sequence shown here is derived from an EMBL/GenBank/DDBJ whole genome shotgun (WGS) entry which is preliminary data.</text>
</comment>
<keyword evidence="1" id="KW-0732">Signal</keyword>
<evidence type="ECO:0008006" key="4">
    <source>
        <dbReference type="Google" id="ProtNLM"/>
    </source>
</evidence>
<protein>
    <recommendedName>
        <fullName evidence="4">Type 1 fimbrial protein</fullName>
    </recommendedName>
</protein>
<evidence type="ECO:0000313" key="3">
    <source>
        <dbReference type="Proteomes" id="UP000075680"/>
    </source>
</evidence>
<feature type="signal peptide" evidence="1">
    <location>
        <begin position="1"/>
        <end position="18"/>
    </location>
</feature>
<accession>A0A150HTV1</accession>
<dbReference type="AlphaFoldDB" id="A0A150HTV1"/>
<name>A0A150HTV1_9GAMM</name>
<dbReference type="PATRIC" id="fig|52133.18.peg.1551"/>
<reference evidence="2 3" key="1">
    <citation type="journal article" date="2016" name="Sci. Rep.">
        <title>Genomic and phenotypic characterization of the species Acinetobacter venetianus.</title>
        <authorList>
            <person name="Fondi M."/>
            <person name="Maida I."/>
            <person name="Perrin E."/>
            <person name="Orlandini V."/>
            <person name="La Torre L."/>
            <person name="Bosi E."/>
            <person name="Negroni A."/>
            <person name="Zanaroli G."/>
            <person name="Fava F."/>
            <person name="Decorosi F."/>
            <person name="Giovannetti L."/>
            <person name="Viti C."/>
            <person name="Vaneechoutte M."/>
            <person name="Dijkshoorn L."/>
            <person name="Fani R."/>
        </authorList>
    </citation>
    <scope>NUCLEOTIDE SEQUENCE [LARGE SCALE GENOMIC DNA]</scope>
    <source>
        <strain evidence="2 3">LUH5627</strain>
    </source>
</reference>